<dbReference type="Proteomes" id="UP001277761">
    <property type="component" value="Unassembled WGS sequence"/>
</dbReference>
<keyword evidence="2" id="KW-0732">Signal</keyword>
<gene>
    <name evidence="4" type="ORF">SK069_05340</name>
</gene>
<evidence type="ECO:0000313" key="4">
    <source>
        <dbReference type="EMBL" id="MDX8151007.1"/>
    </source>
</evidence>
<protein>
    <submittedName>
        <fullName evidence="4">FMN-binding protein</fullName>
    </submittedName>
</protein>
<feature type="region of interest" description="Disordered" evidence="1">
    <location>
        <begin position="25"/>
        <end position="81"/>
    </location>
</feature>
<proteinExistence type="predicted"/>
<evidence type="ECO:0000259" key="3">
    <source>
        <dbReference type="SMART" id="SM00900"/>
    </source>
</evidence>
<organism evidence="4 5">
    <name type="scientific">Patulibacter brassicae</name>
    <dbReference type="NCBI Taxonomy" id="1705717"/>
    <lineage>
        <taxon>Bacteria</taxon>
        <taxon>Bacillati</taxon>
        <taxon>Actinomycetota</taxon>
        <taxon>Thermoleophilia</taxon>
        <taxon>Solirubrobacterales</taxon>
        <taxon>Patulibacteraceae</taxon>
        <taxon>Patulibacter</taxon>
    </lineage>
</organism>
<feature type="signal peptide" evidence="2">
    <location>
        <begin position="1"/>
        <end position="19"/>
    </location>
</feature>
<sequence>MPSTRLRPFIAGAAATAIAVTVAGCGSDDASTDGAATQPSAATTDAGAASSEATTTGGASGASSDGAYRDGDYSADGSYQSPGGTEAVGVALTLKDGTVTKLTVTSKAKHPNSKNFQAKFISGIDAEVVGKPIDDLQVDKVAGSSLTSGGFNQAIDAIKAEAAG</sequence>
<feature type="domain" description="FMN-binding" evidence="3">
    <location>
        <begin position="83"/>
        <end position="162"/>
    </location>
</feature>
<keyword evidence="5" id="KW-1185">Reference proteome</keyword>
<name>A0ABU4VI07_9ACTN</name>
<evidence type="ECO:0000256" key="2">
    <source>
        <dbReference type="SAM" id="SignalP"/>
    </source>
</evidence>
<accession>A0ABU4VI07</accession>
<evidence type="ECO:0000313" key="5">
    <source>
        <dbReference type="Proteomes" id="UP001277761"/>
    </source>
</evidence>
<dbReference type="InterPro" id="IPR007329">
    <property type="entry name" value="FMN-bd"/>
</dbReference>
<dbReference type="RefSeq" id="WP_319953160.1">
    <property type="nucleotide sequence ID" value="NZ_JAXAVX010000002.1"/>
</dbReference>
<dbReference type="PROSITE" id="PS51257">
    <property type="entry name" value="PROKAR_LIPOPROTEIN"/>
    <property type="match status" value="1"/>
</dbReference>
<dbReference type="Pfam" id="PF04205">
    <property type="entry name" value="FMN_bind"/>
    <property type="match status" value="1"/>
</dbReference>
<feature type="chain" id="PRO_5045688323" evidence="2">
    <location>
        <begin position="20"/>
        <end position="164"/>
    </location>
</feature>
<feature type="compositionally biased region" description="Low complexity" evidence="1">
    <location>
        <begin position="40"/>
        <end position="66"/>
    </location>
</feature>
<dbReference type="SMART" id="SM00900">
    <property type="entry name" value="FMN_bind"/>
    <property type="match status" value="1"/>
</dbReference>
<comment type="caution">
    <text evidence="4">The sequence shown here is derived from an EMBL/GenBank/DDBJ whole genome shotgun (WGS) entry which is preliminary data.</text>
</comment>
<reference evidence="4 5" key="1">
    <citation type="submission" date="2023-11" db="EMBL/GenBank/DDBJ databases">
        <authorList>
            <person name="Xu M."/>
            <person name="Jiang T."/>
        </authorList>
    </citation>
    <scope>NUCLEOTIDE SEQUENCE [LARGE SCALE GENOMIC DNA]</scope>
    <source>
        <strain evidence="4 5">SD</strain>
    </source>
</reference>
<dbReference type="EMBL" id="JAXAVX010000002">
    <property type="protein sequence ID" value="MDX8151007.1"/>
    <property type="molecule type" value="Genomic_DNA"/>
</dbReference>
<evidence type="ECO:0000256" key="1">
    <source>
        <dbReference type="SAM" id="MobiDB-lite"/>
    </source>
</evidence>